<dbReference type="EMBL" id="CP019640">
    <property type="protein sequence ID" value="AQQ54237.1"/>
    <property type="molecule type" value="Genomic_DNA"/>
</dbReference>
<organism evidence="2 3">
    <name type="scientific">Planococcus lenghuensis</name>
    <dbReference type="NCBI Taxonomy" id="2213202"/>
    <lineage>
        <taxon>Bacteria</taxon>
        <taxon>Bacillati</taxon>
        <taxon>Bacillota</taxon>
        <taxon>Bacilli</taxon>
        <taxon>Bacillales</taxon>
        <taxon>Caryophanaceae</taxon>
        <taxon>Planococcus</taxon>
    </lineage>
</organism>
<feature type="domain" description="NERD" evidence="1">
    <location>
        <begin position="41"/>
        <end position="159"/>
    </location>
</feature>
<dbReference type="KEGG" id="pmar:B0X71_14780"/>
<dbReference type="AlphaFoldDB" id="A0A1Q2L2F3"/>
<protein>
    <recommendedName>
        <fullName evidence="1">NERD domain-containing protein</fullName>
    </recommendedName>
</protein>
<sequence>MIIKDRTPPVPLEALPRLQHRLPTAHAAQTAIPEQLYQTKAGFGGESYVDDVLRQVRLYRQPVIVRDLYFLTIAPCQIDTLLLFPHFAVVLEIKNYTGILHFSDEGRRMEREKHKTGERQGFDSPIVQLQIEMEELSHVFRELAIPLPVIGAVVLPHTKTLMRGDTGGVPVIYAKALGRWIAGLPRGKEWLQAGDVPKAGAALLQRQLRDKVIDFQKRIGYSAADVLAGVRCSGCGRVAVRVSERMHHCTACDVAFSDGFKRALDDWFDFKQPVISVRECQVYLGLKDRFAASYLLRKMGYIAEGNTSKRVYRRK</sequence>
<dbReference type="RefSeq" id="WP_077590129.1">
    <property type="nucleotide sequence ID" value="NZ_CP019640.1"/>
</dbReference>
<dbReference type="InterPro" id="IPR011528">
    <property type="entry name" value="NERD"/>
</dbReference>
<evidence type="ECO:0000313" key="2">
    <source>
        <dbReference type="EMBL" id="AQQ54237.1"/>
    </source>
</evidence>
<dbReference type="OrthoDB" id="2734037at2"/>
<keyword evidence="3" id="KW-1185">Reference proteome</keyword>
<proteinExistence type="predicted"/>
<dbReference type="Proteomes" id="UP000188184">
    <property type="component" value="Chromosome"/>
</dbReference>
<evidence type="ECO:0000259" key="1">
    <source>
        <dbReference type="PROSITE" id="PS50965"/>
    </source>
</evidence>
<reference evidence="2 3" key="1">
    <citation type="submission" date="2017-02" db="EMBL/GenBank/DDBJ databases">
        <title>The complete genomic sequence of a novel cold adapted crude oil-degrading bacterium Planococcus qaidamina Y42.</title>
        <authorList>
            <person name="Yang R."/>
        </authorList>
    </citation>
    <scope>NUCLEOTIDE SEQUENCE [LARGE SCALE GENOMIC DNA]</scope>
    <source>
        <strain evidence="2 3">Y42</strain>
    </source>
</reference>
<dbReference type="PROSITE" id="PS50965">
    <property type="entry name" value="NERD"/>
    <property type="match status" value="1"/>
</dbReference>
<name>A0A1Q2L2F3_9BACL</name>
<accession>A0A1Q2L2F3</accession>
<gene>
    <name evidence="2" type="ORF">B0X71_14780</name>
</gene>
<dbReference type="Pfam" id="PF08378">
    <property type="entry name" value="NERD"/>
    <property type="match status" value="1"/>
</dbReference>
<evidence type="ECO:0000313" key="3">
    <source>
        <dbReference type="Proteomes" id="UP000188184"/>
    </source>
</evidence>